<dbReference type="FunCoup" id="H3A264">
    <property type="interactions" value="902"/>
</dbReference>
<evidence type="ECO:0000256" key="8">
    <source>
        <dbReference type="PIRNR" id="PIRNR037736"/>
    </source>
</evidence>
<evidence type="ECO:0000313" key="13">
    <source>
        <dbReference type="Proteomes" id="UP000008672"/>
    </source>
</evidence>
<dbReference type="InterPro" id="IPR036249">
    <property type="entry name" value="Thioredoxin-like_sf"/>
</dbReference>
<dbReference type="OMA" id="YYNRMKS"/>
<organism evidence="12 13">
    <name type="scientific">Latimeria chalumnae</name>
    <name type="common">Coelacanth</name>
    <dbReference type="NCBI Taxonomy" id="7897"/>
    <lineage>
        <taxon>Eukaryota</taxon>
        <taxon>Metazoa</taxon>
        <taxon>Chordata</taxon>
        <taxon>Craniata</taxon>
        <taxon>Vertebrata</taxon>
        <taxon>Euteleostomi</taxon>
        <taxon>Coelacanthiformes</taxon>
        <taxon>Coelacanthidae</taxon>
        <taxon>Latimeria</taxon>
    </lineage>
</organism>
<comment type="similarity">
    <text evidence="2 8">Belongs to the SCO1/2 family.</text>
</comment>
<sequence length="269" mass="30595">LLLSFQVPQNVPRLEIEKARVRPLNSAGSTWRSLTSNSPISQRWASQSSSGKPSPSGPRIKLRTRLLVTCLFGGALFGSWLYVHSEKEKRRRLQRLEQLRKVAVGQGDFSLVDHKGEPRTKEDFLGQWVLMYFGFTHCPDICPDELTKMSSVVRLLDKDKALAAVQPVFVTVDPERDDIKAMTRYVADFHPRLIGLTGSPEKVKEAAKAYRVYYSAGPRDEDEDYIVDHTVLIYLLNPDGLFVDYYNRSKSDKEIAESIKRHMKTHVAS</sequence>
<dbReference type="GO" id="GO:0006878">
    <property type="term" value="P:intracellular copper ion homeostasis"/>
    <property type="evidence" value="ECO:0007669"/>
    <property type="project" value="UniProtKB-UniRule"/>
</dbReference>
<dbReference type="Proteomes" id="UP000008672">
    <property type="component" value="Unassembled WGS sequence"/>
</dbReference>
<evidence type="ECO:0000256" key="11">
    <source>
        <dbReference type="SAM" id="MobiDB-lite"/>
    </source>
</evidence>
<keyword evidence="3 8" id="KW-0479">Metal-binding</keyword>
<keyword evidence="5 8" id="KW-0186">Copper</keyword>
<feature type="compositionally biased region" description="Polar residues" evidence="11">
    <location>
        <begin position="28"/>
        <end position="45"/>
    </location>
</feature>
<evidence type="ECO:0000256" key="9">
    <source>
        <dbReference type="PIRSR" id="PIRSR037736-1"/>
    </source>
</evidence>
<evidence type="ECO:0000256" key="3">
    <source>
        <dbReference type="ARBA" id="ARBA00022723"/>
    </source>
</evidence>
<feature type="binding site" evidence="9">
    <location>
        <position position="229"/>
    </location>
    <ligand>
        <name>Cu cation</name>
        <dbReference type="ChEBI" id="CHEBI:23378"/>
    </ligand>
</feature>
<dbReference type="eggNOG" id="KOG2792">
    <property type="taxonomic scope" value="Eukaryota"/>
</dbReference>
<dbReference type="InterPro" id="IPR017276">
    <property type="entry name" value="Synth_of_cyt-c-oxidase_Sco1/2"/>
</dbReference>
<feature type="binding site" evidence="9">
    <location>
        <position position="138"/>
    </location>
    <ligand>
        <name>Cu cation</name>
        <dbReference type="ChEBI" id="CHEBI:23378"/>
    </ligand>
</feature>
<evidence type="ECO:0000256" key="2">
    <source>
        <dbReference type="ARBA" id="ARBA00010996"/>
    </source>
</evidence>
<dbReference type="GeneTree" id="ENSGT00390000004323"/>
<dbReference type="GO" id="GO:0033617">
    <property type="term" value="P:mitochondrial respiratory chain complex IV assembly"/>
    <property type="evidence" value="ECO:0007669"/>
    <property type="project" value="TreeGrafter"/>
</dbReference>
<feature type="compositionally biased region" description="Low complexity" evidence="11">
    <location>
        <begin position="46"/>
        <end position="58"/>
    </location>
</feature>
<dbReference type="EMBL" id="AFYH01196612">
    <property type="status" value="NOT_ANNOTATED_CDS"/>
    <property type="molecule type" value="Genomic_DNA"/>
</dbReference>
<evidence type="ECO:0000256" key="1">
    <source>
        <dbReference type="ARBA" id="ARBA00004434"/>
    </source>
</evidence>
<dbReference type="Pfam" id="PF02630">
    <property type="entry name" value="SCO1-SenC"/>
    <property type="match status" value="1"/>
</dbReference>
<comment type="subcellular location">
    <subcellularLocation>
        <location evidence="1">Mitochondrion inner membrane</location>
        <topology evidence="1">Single-pass membrane protein</topology>
    </subcellularLocation>
</comment>
<feature type="region of interest" description="Disordered" evidence="11">
    <location>
        <begin position="28"/>
        <end position="58"/>
    </location>
</feature>
<dbReference type="PANTHER" id="PTHR12151:SF2">
    <property type="entry name" value="PROTEIN SCO2 HOMOLOG, MITOCHONDRIAL"/>
    <property type="match status" value="1"/>
</dbReference>
<accession>H3A264</accession>
<evidence type="ECO:0000313" key="12">
    <source>
        <dbReference type="Ensembl" id="ENSLACP00000003735.1"/>
    </source>
</evidence>
<gene>
    <name evidence="12" type="primary">SCO2</name>
</gene>
<keyword evidence="6 8" id="KW-0496">Mitochondrion</keyword>
<dbReference type="GO" id="GO:0016531">
    <property type="term" value="F:copper chaperone activity"/>
    <property type="evidence" value="ECO:0007669"/>
    <property type="project" value="InterPro"/>
</dbReference>
<dbReference type="AlphaFoldDB" id="H3A264"/>
<dbReference type="SUPFAM" id="SSF52833">
    <property type="entry name" value="Thioredoxin-like"/>
    <property type="match status" value="1"/>
</dbReference>
<proteinExistence type="inferred from homology"/>
<feature type="disulfide bond" description="Redox-active" evidence="10">
    <location>
        <begin position="138"/>
        <end position="142"/>
    </location>
</feature>
<dbReference type="PIRSF" id="PIRSF037736">
    <property type="entry name" value="SCO1"/>
    <property type="match status" value="1"/>
</dbReference>
<keyword evidence="7" id="KW-0472">Membrane</keyword>
<keyword evidence="10" id="KW-1015">Disulfide bond</keyword>
<evidence type="ECO:0000256" key="7">
    <source>
        <dbReference type="ARBA" id="ARBA00023136"/>
    </source>
</evidence>
<keyword evidence="4 8" id="KW-0999">Mitochondrion inner membrane</keyword>
<reference evidence="13" key="1">
    <citation type="submission" date="2011-08" db="EMBL/GenBank/DDBJ databases">
        <title>The draft genome of Latimeria chalumnae.</title>
        <authorList>
            <person name="Di Palma F."/>
            <person name="Alfoldi J."/>
            <person name="Johnson J."/>
            <person name="Berlin A."/>
            <person name="Gnerre S."/>
            <person name="Jaffe D."/>
            <person name="MacCallum I."/>
            <person name="Young S."/>
            <person name="Walker B.J."/>
            <person name="Lander E."/>
            <person name="Lindblad-Toh K."/>
        </authorList>
    </citation>
    <scope>NUCLEOTIDE SEQUENCE [LARGE SCALE GENOMIC DNA]</scope>
    <source>
        <strain evidence="13">Wild caught</strain>
    </source>
</reference>
<dbReference type="HOGENOM" id="CLU_050131_0_3_1"/>
<comment type="function">
    <text evidence="8">Copper metallochaperone essential for the synthesis and maturation of cytochrome c oxidase subunit II (MT-CO2/COX2) by facilitating the incorporation of copper into the Cu(A) site of MT-CO2/COX2.</text>
</comment>
<name>H3A264_LATCH</name>
<dbReference type="GO" id="GO:0005507">
    <property type="term" value="F:copper ion binding"/>
    <property type="evidence" value="ECO:0007669"/>
    <property type="project" value="InterPro"/>
</dbReference>
<dbReference type="InParanoid" id="H3A264"/>
<evidence type="ECO:0000256" key="5">
    <source>
        <dbReference type="ARBA" id="ARBA00023008"/>
    </source>
</evidence>
<dbReference type="GO" id="GO:0005743">
    <property type="term" value="C:mitochondrial inner membrane"/>
    <property type="evidence" value="ECO:0007669"/>
    <property type="project" value="UniProtKB-SubCell"/>
</dbReference>
<dbReference type="InterPro" id="IPR003782">
    <property type="entry name" value="SCO1/SenC"/>
</dbReference>
<keyword evidence="8" id="KW-0143">Chaperone</keyword>
<feature type="binding site" evidence="9">
    <location>
        <position position="142"/>
    </location>
    <ligand>
        <name>Cu cation</name>
        <dbReference type="ChEBI" id="CHEBI:23378"/>
    </ligand>
</feature>
<dbReference type="Gene3D" id="3.40.30.10">
    <property type="entry name" value="Glutaredoxin"/>
    <property type="match status" value="1"/>
</dbReference>
<reference evidence="12" key="3">
    <citation type="submission" date="2025-09" db="UniProtKB">
        <authorList>
            <consortium name="Ensembl"/>
        </authorList>
    </citation>
    <scope>IDENTIFICATION</scope>
</reference>
<dbReference type="CDD" id="cd02968">
    <property type="entry name" value="SCO"/>
    <property type="match status" value="1"/>
</dbReference>
<evidence type="ECO:0000256" key="6">
    <source>
        <dbReference type="ARBA" id="ARBA00023128"/>
    </source>
</evidence>
<evidence type="ECO:0000256" key="4">
    <source>
        <dbReference type="ARBA" id="ARBA00022792"/>
    </source>
</evidence>
<dbReference type="PANTHER" id="PTHR12151">
    <property type="entry name" value="ELECTRON TRANSPORT PROTIN SCO1/SENC FAMILY MEMBER"/>
    <property type="match status" value="1"/>
</dbReference>
<reference evidence="12" key="2">
    <citation type="submission" date="2025-08" db="UniProtKB">
        <authorList>
            <consortium name="Ensembl"/>
        </authorList>
    </citation>
    <scope>IDENTIFICATION</scope>
</reference>
<protein>
    <submittedName>
        <fullName evidence="12">Synthesis of cytochrome C oxidase 2</fullName>
    </submittedName>
</protein>
<dbReference type="Bgee" id="ENSLACG00000003327">
    <property type="expression patterns" value="Expressed in chordate pharynx and 6 other cell types or tissues"/>
</dbReference>
<keyword evidence="13" id="KW-1185">Reference proteome</keyword>
<evidence type="ECO:0000256" key="10">
    <source>
        <dbReference type="PIRSR" id="PIRSR603782-2"/>
    </source>
</evidence>
<dbReference type="STRING" id="7897.ENSLACP00000003735"/>
<dbReference type="FunFam" id="3.40.30.10:FF:000013">
    <property type="entry name" value="Blast:Protein SCO1 homolog, mitochondrial"/>
    <property type="match status" value="1"/>
</dbReference>
<comment type="subunit">
    <text evidence="8">Homodimer.</text>
</comment>
<dbReference type="Ensembl" id="ENSLACT00000003769.1">
    <property type="protein sequence ID" value="ENSLACP00000003735.1"/>
    <property type="gene ID" value="ENSLACG00000003327.1"/>
</dbReference>